<reference evidence="2 4" key="1">
    <citation type="journal article" date="2014" name="BMC Genomics">
        <title>Genome sequence of Anopheles sinensis provides insight into genetics basis of mosquito competence for malaria parasites.</title>
        <authorList>
            <person name="Zhou D."/>
            <person name="Zhang D."/>
            <person name="Ding G."/>
            <person name="Shi L."/>
            <person name="Hou Q."/>
            <person name="Ye Y."/>
            <person name="Xu Y."/>
            <person name="Zhou H."/>
            <person name="Xiong C."/>
            <person name="Li S."/>
            <person name="Yu J."/>
            <person name="Hong S."/>
            <person name="Yu X."/>
            <person name="Zou P."/>
            <person name="Chen C."/>
            <person name="Chang X."/>
            <person name="Wang W."/>
            <person name="Lv Y."/>
            <person name="Sun Y."/>
            <person name="Ma L."/>
            <person name="Shen B."/>
            <person name="Zhu C."/>
        </authorList>
    </citation>
    <scope>NUCLEOTIDE SEQUENCE [LARGE SCALE GENOMIC DNA]</scope>
</reference>
<organism evidence="2">
    <name type="scientific">Anopheles sinensis</name>
    <name type="common">Mosquito</name>
    <dbReference type="NCBI Taxonomy" id="74873"/>
    <lineage>
        <taxon>Eukaryota</taxon>
        <taxon>Metazoa</taxon>
        <taxon>Ecdysozoa</taxon>
        <taxon>Arthropoda</taxon>
        <taxon>Hexapoda</taxon>
        <taxon>Insecta</taxon>
        <taxon>Pterygota</taxon>
        <taxon>Neoptera</taxon>
        <taxon>Endopterygota</taxon>
        <taxon>Diptera</taxon>
        <taxon>Nematocera</taxon>
        <taxon>Culicoidea</taxon>
        <taxon>Culicidae</taxon>
        <taxon>Anophelinae</taxon>
        <taxon>Anopheles</taxon>
    </lineage>
</organism>
<dbReference type="EMBL" id="ATLV01018154">
    <property type="status" value="NOT_ANNOTATED_CDS"/>
    <property type="molecule type" value="Genomic_DNA"/>
</dbReference>
<accession>A0A084VXQ1</accession>
<dbReference type="EnsemblMetazoa" id="ASIC010491-RA">
    <property type="protein sequence ID" value="ASIC010491-PA"/>
    <property type="gene ID" value="ASIC010491"/>
</dbReference>
<dbReference type="VEuPathDB" id="VectorBase:ASIC010491"/>
<sequence>MASRSNPGTKRRLGATWIKAVAHSAPSASKKMLQKPLWPQEDPSIYPPPHGGENDALASHSFALAKGEAKCLKRVKYDQLWRERVVPHATYYPRAWGRK</sequence>
<proteinExistence type="predicted"/>
<reference evidence="3" key="2">
    <citation type="submission" date="2020-05" db="UniProtKB">
        <authorList>
            <consortium name="EnsemblMetazoa"/>
        </authorList>
    </citation>
    <scope>IDENTIFICATION</scope>
</reference>
<dbReference type="Proteomes" id="UP000030765">
    <property type="component" value="Unassembled WGS sequence"/>
</dbReference>
<evidence type="ECO:0000256" key="1">
    <source>
        <dbReference type="SAM" id="MobiDB-lite"/>
    </source>
</evidence>
<dbReference type="AlphaFoldDB" id="A0A084VXQ1"/>
<feature type="region of interest" description="Disordered" evidence="1">
    <location>
        <begin position="24"/>
        <end position="53"/>
    </location>
</feature>
<evidence type="ECO:0000313" key="4">
    <source>
        <dbReference type="Proteomes" id="UP000030765"/>
    </source>
</evidence>
<protein>
    <submittedName>
        <fullName evidence="2 3">Uncharacterized protein</fullName>
    </submittedName>
</protein>
<evidence type="ECO:0000313" key="3">
    <source>
        <dbReference type="EnsemblMetazoa" id="ASIC010491-PA"/>
    </source>
</evidence>
<gene>
    <name evidence="2" type="ORF">ZHAS_00010491</name>
</gene>
<name>A0A084VXQ1_ANOSI</name>
<evidence type="ECO:0000313" key="2">
    <source>
        <dbReference type="EMBL" id="KFB42745.1"/>
    </source>
</evidence>
<keyword evidence="4" id="KW-1185">Reference proteome</keyword>
<dbReference type="EMBL" id="KE525217">
    <property type="protein sequence ID" value="KFB42745.1"/>
    <property type="molecule type" value="Genomic_DNA"/>
</dbReference>